<name>A0A6M3IKP9_9ZZZZ</name>
<dbReference type="EMBL" id="MT141310">
    <property type="protein sequence ID" value="QJA58139.1"/>
    <property type="molecule type" value="Genomic_DNA"/>
</dbReference>
<proteinExistence type="predicted"/>
<protein>
    <submittedName>
        <fullName evidence="1">Uncharacterized protein</fullName>
    </submittedName>
</protein>
<organism evidence="1">
    <name type="scientific">viral metagenome</name>
    <dbReference type="NCBI Taxonomy" id="1070528"/>
    <lineage>
        <taxon>unclassified sequences</taxon>
        <taxon>metagenomes</taxon>
        <taxon>organismal metagenomes</taxon>
    </lineage>
</organism>
<reference evidence="1" key="1">
    <citation type="submission" date="2020-03" db="EMBL/GenBank/DDBJ databases">
        <title>The deep terrestrial virosphere.</title>
        <authorList>
            <person name="Holmfeldt K."/>
            <person name="Nilsson E."/>
            <person name="Simone D."/>
            <person name="Lopez-Fernandez M."/>
            <person name="Wu X."/>
            <person name="de Brujin I."/>
            <person name="Lundin D."/>
            <person name="Andersson A."/>
            <person name="Bertilsson S."/>
            <person name="Dopson M."/>
        </authorList>
    </citation>
    <scope>NUCLEOTIDE SEQUENCE</scope>
    <source>
        <strain evidence="1">MM415B01497</strain>
    </source>
</reference>
<accession>A0A6M3IKP9</accession>
<evidence type="ECO:0000313" key="1">
    <source>
        <dbReference type="EMBL" id="QJA58139.1"/>
    </source>
</evidence>
<sequence length="149" mass="17136">MSEWRTVSQWAEWSEKYDHDYDPRYSELADVLHYAYEQAANGKGRDRHDWGEDFTSQWICDGLYYHGVGAALFQAEKKIREVHKLGDNPAKVHELLGAIVYLAAAVLHLRQKEEDLEAMTTRRSQVISYGEDDREAYLDGLAASEEPNA</sequence>
<gene>
    <name evidence="1" type="ORF">MM415B01497_0009</name>
</gene>
<dbReference type="AlphaFoldDB" id="A0A6M3IKP9"/>